<dbReference type="Proteomes" id="UP000077405">
    <property type="component" value="Plasmid pYZ1"/>
</dbReference>
<dbReference type="InterPro" id="IPR014543">
    <property type="entry name" value="UCP028291"/>
</dbReference>
<dbReference type="AlphaFoldDB" id="A0A2R4VQ26"/>
<dbReference type="KEGG" id="ahu:A6A40_15740"/>
<dbReference type="OrthoDB" id="9806511at2"/>
<dbReference type="EMBL" id="CP028902">
    <property type="protein sequence ID" value="AWB06543.1"/>
    <property type="molecule type" value="Genomic_DNA"/>
</dbReference>
<protein>
    <submittedName>
        <fullName evidence="1">DUF2218 domain-containing protein</fullName>
    </submittedName>
</protein>
<accession>A0A2R4VQ26</accession>
<dbReference type="Gene3D" id="3.30.310.50">
    <property type="entry name" value="Alpha-D-phosphohexomutase, C-terminal domain"/>
    <property type="match status" value="1"/>
</dbReference>
<proteinExistence type="predicted"/>
<geneLocation type="plasmid" evidence="1 2">
    <name>pYZ1</name>
</geneLocation>
<keyword evidence="2" id="KW-1185">Reference proteome</keyword>
<organism evidence="1 2">
    <name type="scientific">Azospirillum humicireducens</name>
    <dbReference type="NCBI Taxonomy" id="1226968"/>
    <lineage>
        <taxon>Bacteria</taxon>
        <taxon>Pseudomonadati</taxon>
        <taxon>Pseudomonadota</taxon>
        <taxon>Alphaproteobacteria</taxon>
        <taxon>Rhodospirillales</taxon>
        <taxon>Azospirillaceae</taxon>
        <taxon>Azospirillum</taxon>
    </lineage>
</organism>
<name>A0A2R4VQ26_9PROT</name>
<reference evidence="1 2" key="1">
    <citation type="submission" date="2018-04" db="EMBL/GenBank/DDBJ databases">
        <title>Complete genome sequence of the nitrogen-fixing bacterium Azospirillum humicireducens type strain SgZ-5.</title>
        <authorList>
            <person name="Yu Z."/>
        </authorList>
    </citation>
    <scope>NUCLEOTIDE SEQUENCE [LARGE SCALE GENOMIC DNA]</scope>
    <source>
        <strain evidence="1 2">SgZ-5</strain>
        <plasmid evidence="1 2">pYZ1</plasmid>
    </source>
</reference>
<dbReference type="PIRSF" id="PIRSF028291">
    <property type="entry name" value="UCP028291"/>
    <property type="match status" value="1"/>
</dbReference>
<evidence type="ECO:0000313" key="2">
    <source>
        <dbReference type="Proteomes" id="UP000077405"/>
    </source>
</evidence>
<evidence type="ECO:0000313" key="1">
    <source>
        <dbReference type="EMBL" id="AWB06543.1"/>
    </source>
</evidence>
<keyword evidence="1" id="KW-0614">Plasmid</keyword>
<dbReference type="RefSeq" id="WP_108546853.1">
    <property type="nucleotide sequence ID" value="NZ_CP028902.1"/>
</dbReference>
<dbReference type="Pfam" id="PF09981">
    <property type="entry name" value="DUF2218"/>
    <property type="match status" value="1"/>
</dbReference>
<sequence length="94" mass="10657">MPHSTAHFETEHGKRYASQLCRHFAHKIETVETEEGGECRFSIGTARLRAAPDRLIIEASAPTAEELAELQSVVERHLLRFAFREGDRPLDWAA</sequence>
<gene>
    <name evidence="1" type="ORF">A6A40_15740</name>
</gene>